<name>A0A7W6N085_9BACT</name>
<dbReference type="InterPro" id="IPR032299">
    <property type="entry name" value="DUF4843"/>
</dbReference>
<evidence type="ECO:0000313" key="2">
    <source>
        <dbReference type="Proteomes" id="UP000546007"/>
    </source>
</evidence>
<protein>
    <recommendedName>
        <fullName evidence="3">DUF4843 domain-containing protein</fullName>
    </recommendedName>
</protein>
<gene>
    <name evidence="1" type="ORF">GGR14_003798</name>
</gene>
<comment type="caution">
    <text evidence="1">The sequence shown here is derived from an EMBL/GenBank/DDBJ whole genome shotgun (WGS) entry which is preliminary data.</text>
</comment>
<evidence type="ECO:0008006" key="3">
    <source>
        <dbReference type="Google" id="ProtNLM"/>
    </source>
</evidence>
<dbReference type="Proteomes" id="UP000546007">
    <property type="component" value="Unassembled WGS sequence"/>
</dbReference>
<dbReference type="PROSITE" id="PS51257">
    <property type="entry name" value="PROKAR_LIPOPROTEIN"/>
    <property type="match status" value="1"/>
</dbReference>
<accession>A0A7W6N085</accession>
<dbReference type="RefSeq" id="WP_118304288.1">
    <property type="nucleotide sequence ID" value="NZ_AP028155.1"/>
</dbReference>
<dbReference type="GeneID" id="86893550"/>
<dbReference type="Pfam" id="PF16132">
    <property type="entry name" value="DUF4843"/>
    <property type="match status" value="1"/>
</dbReference>
<proteinExistence type="predicted"/>
<dbReference type="AlphaFoldDB" id="A0A7W6N085"/>
<dbReference type="EMBL" id="JACIES010000015">
    <property type="protein sequence ID" value="MBB4027977.1"/>
    <property type="molecule type" value="Genomic_DNA"/>
</dbReference>
<keyword evidence="2" id="KW-1185">Reference proteome</keyword>
<evidence type="ECO:0000313" key="1">
    <source>
        <dbReference type="EMBL" id="MBB4027977.1"/>
    </source>
</evidence>
<dbReference type="OrthoDB" id="1097688at2"/>
<organism evidence="1 2">
    <name type="scientific">Butyricimonas faecihominis</name>
    <dbReference type="NCBI Taxonomy" id="1472416"/>
    <lineage>
        <taxon>Bacteria</taxon>
        <taxon>Pseudomonadati</taxon>
        <taxon>Bacteroidota</taxon>
        <taxon>Bacteroidia</taxon>
        <taxon>Bacteroidales</taxon>
        <taxon>Odoribacteraceae</taxon>
        <taxon>Butyricimonas</taxon>
    </lineage>
</organism>
<reference evidence="1 2" key="1">
    <citation type="submission" date="2020-08" db="EMBL/GenBank/DDBJ databases">
        <title>Genomic Encyclopedia of Type Strains, Phase IV (KMG-IV): sequencing the most valuable type-strain genomes for metagenomic binning, comparative biology and taxonomic classification.</title>
        <authorList>
            <person name="Goeker M."/>
        </authorList>
    </citation>
    <scope>NUCLEOTIDE SEQUENCE [LARGE SCALE GENOMIC DNA]</scope>
    <source>
        <strain evidence="1 2">DSM 105721</strain>
    </source>
</reference>
<sequence>MRKLFILLLGIVFYSCSENDRLIYSEGMHDIYYSDVTKDKDSIFVSLLTAERELTTTINVKLLGDTLRVSEKFKLEVIPGKTTAKEGVHYQKLPETYEFPTGVFEYKMPVTLIKGDEGITKAPVILALRLVPVAGLGIAYENRSVVRLIISDMLRKPEGDAYYEDMGAFVGLFGEYSRKKHTMIIELTGHDFWDLGYGDRPDYNDDYKIYYESGYYTPYARKLYKIITENRIEDENGKVMQGWMVP</sequence>